<reference evidence="1 2" key="1">
    <citation type="submission" date="2024-03" db="EMBL/GenBank/DDBJ databases">
        <title>Two novel species of the genus Flavobacterium exhibiting potentially degradation of complex polysaccharides.</title>
        <authorList>
            <person name="Lian X."/>
        </authorList>
    </citation>
    <scope>NUCLEOTIDE SEQUENCE [LARGE SCALE GENOMIC DNA]</scope>
    <source>
        <strain evidence="1 2">N6</strain>
    </source>
</reference>
<proteinExistence type="predicted"/>
<dbReference type="RefSeq" id="WP_342690869.1">
    <property type="nucleotide sequence ID" value="NZ_JBCGDP010000003.1"/>
</dbReference>
<comment type="caution">
    <text evidence="1">The sequence shown here is derived from an EMBL/GenBank/DDBJ whole genome shotgun (WGS) entry which is preliminary data.</text>
</comment>
<accession>A0ABU9NKG2</accession>
<gene>
    <name evidence="1" type="ORF">WFZ86_04760</name>
</gene>
<organism evidence="1 2">
    <name type="scientific">Flavobacterium polysaccharolyticum</name>
    <dbReference type="NCBI Taxonomy" id="3133148"/>
    <lineage>
        <taxon>Bacteria</taxon>
        <taxon>Pseudomonadati</taxon>
        <taxon>Bacteroidota</taxon>
        <taxon>Flavobacteriia</taxon>
        <taxon>Flavobacteriales</taxon>
        <taxon>Flavobacteriaceae</taxon>
        <taxon>Flavobacterium</taxon>
    </lineage>
</organism>
<dbReference type="EMBL" id="JBCGDP010000003">
    <property type="protein sequence ID" value="MEM0575798.1"/>
    <property type="molecule type" value="Genomic_DNA"/>
</dbReference>
<evidence type="ECO:0000313" key="2">
    <source>
        <dbReference type="Proteomes" id="UP001468798"/>
    </source>
</evidence>
<evidence type="ECO:0000313" key="1">
    <source>
        <dbReference type="EMBL" id="MEM0575798.1"/>
    </source>
</evidence>
<dbReference type="Proteomes" id="UP001468798">
    <property type="component" value="Unassembled WGS sequence"/>
</dbReference>
<sequence>MIDKLNEISKKLDLWNIAKTNAMQWIENEGLDEIRQDPKFSKVVLIDIEFIKKKQSLIFWNCELGKTYILRTEYVLKITNGSEDTEGYYSYDIDENGDFFEEWLRFK</sequence>
<protein>
    <submittedName>
        <fullName evidence="1">Uncharacterized protein</fullName>
    </submittedName>
</protein>
<name>A0ABU9NKG2_9FLAO</name>
<keyword evidence="2" id="KW-1185">Reference proteome</keyword>